<gene>
    <name evidence="3" type="ORF">LLUT_LOCUS2400</name>
</gene>
<feature type="compositionally biased region" description="Low complexity" evidence="1">
    <location>
        <begin position="41"/>
        <end position="54"/>
    </location>
</feature>
<dbReference type="AlphaFoldDB" id="A0AAV1VWC4"/>
<evidence type="ECO:0000313" key="4">
    <source>
        <dbReference type="Proteomes" id="UP001497480"/>
    </source>
</evidence>
<dbReference type="PANTHER" id="PTHR34132">
    <property type="entry name" value="EMB|CAB87627.1-RELATED"/>
    <property type="match status" value="1"/>
</dbReference>
<reference evidence="3 4" key="1">
    <citation type="submission" date="2024-03" db="EMBL/GenBank/DDBJ databases">
        <authorList>
            <person name="Martinez-Hernandez J."/>
        </authorList>
    </citation>
    <scope>NUCLEOTIDE SEQUENCE [LARGE SCALE GENOMIC DNA]</scope>
</reference>
<feature type="signal peptide" evidence="2">
    <location>
        <begin position="1"/>
        <end position="16"/>
    </location>
</feature>
<name>A0AAV1VWC4_LUPLU</name>
<feature type="region of interest" description="Disordered" evidence="1">
    <location>
        <begin position="31"/>
        <end position="54"/>
    </location>
</feature>
<evidence type="ECO:0000256" key="1">
    <source>
        <dbReference type="SAM" id="MobiDB-lite"/>
    </source>
</evidence>
<evidence type="ECO:0008006" key="5">
    <source>
        <dbReference type="Google" id="ProtNLM"/>
    </source>
</evidence>
<proteinExistence type="predicted"/>
<protein>
    <recommendedName>
        <fullName evidence="5">Methyltransferase-related protein</fullName>
    </recommendedName>
</protein>
<keyword evidence="2" id="KW-0732">Signal</keyword>
<accession>A0AAV1VWC4</accession>
<dbReference type="EMBL" id="CAXHTB010000002">
    <property type="protein sequence ID" value="CAL0301340.1"/>
    <property type="molecule type" value="Genomic_DNA"/>
</dbReference>
<comment type="caution">
    <text evidence="3">The sequence shown here is derived from an EMBL/GenBank/DDBJ whole genome shotgun (WGS) entry which is preliminary data.</text>
</comment>
<feature type="chain" id="PRO_5043572906" description="Methyltransferase-related protein" evidence="2">
    <location>
        <begin position="17"/>
        <end position="90"/>
    </location>
</feature>
<sequence length="90" mass="10008">MCPLRLILIFLSATLAGFIVFRNLRSQPHVEDDDNIVHPQSTSDSSNPSSNGNSKVRVALESGFWTFVDMASGRYLWRNMVSSSSSKRSS</sequence>
<keyword evidence="4" id="KW-1185">Reference proteome</keyword>
<dbReference type="Proteomes" id="UP001497480">
    <property type="component" value="Unassembled WGS sequence"/>
</dbReference>
<dbReference type="PANTHER" id="PTHR34132:SF4">
    <property type="entry name" value="EXPRESSED PROTEIN"/>
    <property type="match status" value="1"/>
</dbReference>
<organism evidence="3 4">
    <name type="scientific">Lupinus luteus</name>
    <name type="common">European yellow lupine</name>
    <dbReference type="NCBI Taxonomy" id="3873"/>
    <lineage>
        <taxon>Eukaryota</taxon>
        <taxon>Viridiplantae</taxon>
        <taxon>Streptophyta</taxon>
        <taxon>Embryophyta</taxon>
        <taxon>Tracheophyta</taxon>
        <taxon>Spermatophyta</taxon>
        <taxon>Magnoliopsida</taxon>
        <taxon>eudicotyledons</taxon>
        <taxon>Gunneridae</taxon>
        <taxon>Pentapetalae</taxon>
        <taxon>rosids</taxon>
        <taxon>fabids</taxon>
        <taxon>Fabales</taxon>
        <taxon>Fabaceae</taxon>
        <taxon>Papilionoideae</taxon>
        <taxon>50 kb inversion clade</taxon>
        <taxon>genistoids sensu lato</taxon>
        <taxon>core genistoids</taxon>
        <taxon>Genisteae</taxon>
        <taxon>Lupinus</taxon>
    </lineage>
</organism>
<evidence type="ECO:0000313" key="3">
    <source>
        <dbReference type="EMBL" id="CAL0301340.1"/>
    </source>
</evidence>
<evidence type="ECO:0000256" key="2">
    <source>
        <dbReference type="SAM" id="SignalP"/>
    </source>
</evidence>